<evidence type="ECO:0000256" key="2">
    <source>
        <dbReference type="ARBA" id="ARBA00012657"/>
    </source>
</evidence>
<dbReference type="GO" id="GO:0006683">
    <property type="term" value="P:galactosylceramide catabolic process"/>
    <property type="evidence" value="ECO:0007669"/>
    <property type="project" value="InterPro"/>
</dbReference>
<keyword evidence="4" id="KW-0378">Hydrolase</keyword>
<feature type="active site" description="Nucleophile" evidence="12">
    <location>
        <position position="254"/>
    </location>
</feature>
<evidence type="ECO:0000256" key="12">
    <source>
        <dbReference type="PIRSR" id="PIRSR601286-50"/>
    </source>
</evidence>
<keyword evidence="5" id="KW-0746">Sphingolipid metabolism</keyword>
<feature type="active site" description="Proton donor/acceptor" evidence="12">
    <location>
        <position position="178"/>
    </location>
</feature>
<dbReference type="Gene3D" id="3.20.20.70">
    <property type="entry name" value="Aldolase class I"/>
    <property type="match status" value="1"/>
</dbReference>
<evidence type="ECO:0000259" key="14">
    <source>
        <dbReference type="Pfam" id="PF02057"/>
    </source>
</evidence>
<dbReference type="EC" id="3.2.1.46" evidence="2"/>
<evidence type="ECO:0000256" key="9">
    <source>
        <dbReference type="ARBA" id="ARBA00023180"/>
    </source>
</evidence>
<keyword evidence="10" id="KW-0326">Glycosidase</keyword>
<sequence>MGVLIKLLVLHLCCIYGINGGSYKVDNSVGYGRTFDGIGAISGGGATSKLLINYPTEQRSQILDYLFKPNFGASLQIFKVEIGGDIQSTDGTEASHMHNSWDENYNRGYEWWMMKEAKMRNPDIKLYGLPWGFPGFLKDAYDRPWGNIQSTADYVVKWVNGARVYHNLTMDYIGIWNESPYNITYIKTLRKSLDNAGFGKTMIIASDQNGWDIAGDATKDAELNNAIFGFGSHYPGTNSTPEAASLNKPLWASEDWSCVDPLVGPGCLARTLNQNYVNGYMTSTIIWNIISSYYYGLPWYNSGIMTASEPWSGHYIVPQNIWVTAHTTQFTSIGWKYLKHGYGVGKLNGGGSYVVLISPDEQDLTIIIETLSHDSSICTRPPLAPYNVVAGQTATFELAGILKQRFTSLNTWYSRIGYYKFPSVSFKNRGPLTIQDGSLSVQLGKDEVWTLSTVKSGFKGSFPSVPGSKRFPLPYIEDFEGYKVGEEPFNLAQQVGSFEVDQINNVKFMKQVVLETPVHWFYCLIGTYNTSLNVIGDYTWQDIRADVAVKLDGENTTDSVYLSVRTTACGCQADIESGLFLFFFPKEQRYLLSSDLLRKNILVSGKVPTVTHDWDVIKLQAKGDHVWGAVNNDMLFNISIPVSISHGWVAVGTYPFGTAYFDDLHINPV</sequence>
<feature type="domain" description="Glycosyl hydrolase family 59 C-terminal lectin" evidence="16">
    <location>
        <begin position="493"/>
        <end position="667"/>
    </location>
</feature>
<dbReference type="Pfam" id="PF21708">
    <property type="entry name" value="Glyco_hydro_59_C"/>
    <property type="match status" value="1"/>
</dbReference>
<keyword evidence="6" id="KW-0442">Lipid degradation</keyword>
<evidence type="ECO:0000256" key="1">
    <source>
        <dbReference type="ARBA" id="ARBA00005637"/>
    </source>
</evidence>
<evidence type="ECO:0000256" key="6">
    <source>
        <dbReference type="ARBA" id="ARBA00022963"/>
    </source>
</evidence>
<evidence type="ECO:0000256" key="8">
    <source>
        <dbReference type="ARBA" id="ARBA00023157"/>
    </source>
</evidence>
<comment type="caution">
    <text evidence="17">The sequence shown here is derived from an EMBL/GenBank/DDBJ whole genome shotgun (WGS) entry which is preliminary data.</text>
</comment>
<dbReference type="SUPFAM" id="SSF51445">
    <property type="entry name" value="(Trans)glycosidases"/>
    <property type="match status" value="1"/>
</dbReference>
<dbReference type="AlphaFoldDB" id="A0AAN8JFP9"/>
<dbReference type="Pfam" id="PF17387">
    <property type="entry name" value="Glyco_hydro_59M"/>
    <property type="match status" value="1"/>
</dbReference>
<dbReference type="EMBL" id="JAZGQO010000011">
    <property type="protein sequence ID" value="KAK6174545.1"/>
    <property type="molecule type" value="Genomic_DNA"/>
</dbReference>
<dbReference type="GO" id="GO:0005764">
    <property type="term" value="C:lysosome"/>
    <property type="evidence" value="ECO:0007669"/>
    <property type="project" value="TreeGrafter"/>
</dbReference>
<evidence type="ECO:0000256" key="10">
    <source>
        <dbReference type="ARBA" id="ARBA00023295"/>
    </source>
</evidence>
<dbReference type="InterPro" id="IPR001286">
    <property type="entry name" value="Glyco_hydro_59"/>
</dbReference>
<reference evidence="17 18" key="1">
    <citation type="submission" date="2024-01" db="EMBL/GenBank/DDBJ databases">
        <title>The genome of the rayed Mediterranean limpet Patella caerulea (Linnaeus, 1758).</title>
        <authorList>
            <person name="Anh-Thu Weber A."/>
            <person name="Halstead-Nussloch G."/>
        </authorList>
    </citation>
    <scope>NUCLEOTIDE SEQUENCE [LARGE SCALE GENOMIC DNA]</scope>
    <source>
        <strain evidence="17">AATW-2023a</strain>
        <tissue evidence="17">Whole specimen</tissue>
    </source>
</reference>
<dbReference type="PANTHER" id="PTHR15172:SF1">
    <property type="entry name" value="GALACTOCEREBROSIDASE"/>
    <property type="match status" value="1"/>
</dbReference>
<evidence type="ECO:0000256" key="3">
    <source>
        <dbReference type="ARBA" id="ARBA00022729"/>
    </source>
</evidence>
<feature type="signal peptide" evidence="13">
    <location>
        <begin position="1"/>
        <end position="20"/>
    </location>
</feature>
<evidence type="ECO:0000259" key="15">
    <source>
        <dbReference type="Pfam" id="PF17387"/>
    </source>
</evidence>
<dbReference type="PANTHER" id="PTHR15172">
    <property type="entry name" value="GALACTOCEREBROSIDASE"/>
    <property type="match status" value="1"/>
</dbReference>
<dbReference type="Pfam" id="PF02057">
    <property type="entry name" value="Glyco_hydro_59"/>
    <property type="match status" value="1"/>
</dbReference>
<keyword evidence="8" id="KW-1015">Disulfide bond</keyword>
<keyword evidence="7" id="KW-0443">Lipid metabolism</keyword>
<gene>
    <name evidence="17" type="ORF">SNE40_017799</name>
</gene>
<evidence type="ECO:0000256" key="7">
    <source>
        <dbReference type="ARBA" id="ARBA00023098"/>
    </source>
</evidence>
<comment type="similarity">
    <text evidence="1">Belongs to the glycosyl hydrolase 59 family.</text>
</comment>
<dbReference type="GO" id="GO:0004336">
    <property type="term" value="F:galactosylceramidase activity"/>
    <property type="evidence" value="ECO:0007669"/>
    <property type="project" value="UniProtKB-EC"/>
</dbReference>
<dbReference type="InterPro" id="IPR035394">
    <property type="entry name" value="Glyco_hydro_59_dom"/>
</dbReference>
<dbReference type="InterPro" id="IPR049162">
    <property type="entry name" value="GH59_C"/>
</dbReference>
<evidence type="ECO:0000313" key="18">
    <source>
        <dbReference type="Proteomes" id="UP001347796"/>
    </source>
</evidence>
<dbReference type="Gene3D" id="3.20.20.80">
    <property type="entry name" value="Glycosidases"/>
    <property type="match status" value="1"/>
</dbReference>
<organism evidence="17 18">
    <name type="scientific">Patella caerulea</name>
    <name type="common">Rayed Mediterranean limpet</name>
    <dbReference type="NCBI Taxonomy" id="87958"/>
    <lineage>
        <taxon>Eukaryota</taxon>
        <taxon>Metazoa</taxon>
        <taxon>Spiralia</taxon>
        <taxon>Lophotrochozoa</taxon>
        <taxon>Mollusca</taxon>
        <taxon>Gastropoda</taxon>
        <taxon>Patellogastropoda</taxon>
        <taxon>Patelloidea</taxon>
        <taxon>Patellidae</taxon>
        <taxon>Patella</taxon>
    </lineage>
</organism>
<dbReference type="InterPro" id="IPR049161">
    <property type="entry name" value="GH59_cat"/>
</dbReference>
<dbReference type="GO" id="GO:0016020">
    <property type="term" value="C:membrane"/>
    <property type="evidence" value="ECO:0007669"/>
    <property type="project" value="GOC"/>
</dbReference>
<dbReference type="Proteomes" id="UP001347796">
    <property type="component" value="Unassembled WGS sequence"/>
</dbReference>
<keyword evidence="9" id="KW-0325">Glycoprotein</keyword>
<evidence type="ECO:0000256" key="11">
    <source>
        <dbReference type="ARBA" id="ARBA00033098"/>
    </source>
</evidence>
<keyword evidence="3 13" id="KW-0732">Signal</keyword>
<proteinExistence type="inferred from homology"/>
<feature type="domain" description="Glycosyl hydrolase family 59 catalytic" evidence="14">
    <location>
        <begin position="35"/>
        <end position="329"/>
    </location>
</feature>
<evidence type="ECO:0000256" key="13">
    <source>
        <dbReference type="SAM" id="SignalP"/>
    </source>
</evidence>
<evidence type="ECO:0000256" key="4">
    <source>
        <dbReference type="ARBA" id="ARBA00022801"/>
    </source>
</evidence>
<name>A0AAN8JFP9_PATCE</name>
<dbReference type="PRINTS" id="PR00850">
    <property type="entry name" value="GLHYDRLASE59"/>
</dbReference>
<feature type="chain" id="PRO_5042905041" description="galactosylceramidase" evidence="13">
    <location>
        <begin position="21"/>
        <end position="669"/>
    </location>
</feature>
<dbReference type="InterPro" id="IPR017853">
    <property type="entry name" value="GH"/>
</dbReference>
<evidence type="ECO:0000259" key="16">
    <source>
        <dbReference type="Pfam" id="PF21708"/>
    </source>
</evidence>
<dbReference type="InterPro" id="IPR013785">
    <property type="entry name" value="Aldolase_TIM"/>
</dbReference>
<evidence type="ECO:0000313" key="17">
    <source>
        <dbReference type="EMBL" id="KAK6174545.1"/>
    </source>
</evidence>
<keyword evidence="18" id="KW-1185">Reference proteome</keyword>
<accession>A0AAN8JFP9</accession>
<dbReference type="Gene3D" id="2.60.120.560">
    <property type="entry name" value="Exo-inulinase, domain 1"/>
    <property type="match status" value="1"/>
</dbReference>
<evidence type="ECO:0000256" key="5">
    <source>
        <dbReference type="ARBA" id="ARBA00022919"/>
    </source>
</evidence>
<protein>
    <recommendedName>
        <fullName evidence="2">galactosylceramidase</fullName>
        <ecNumber evidence="2">3.2.1.46</ecNumber>
    </recommendedName>
    <alternativeName>
        <fullName evidence="11">Galactosylceramidase</fullName>
    </alternativeName>
</protein>
<feature type="domain" description="Glycosyl hydrolase family 59 central" evidence="15">
    <location>
        <begin position="337"/>
        <end position="457"/>
    </location>
</feature>